<sequence>MILSIGGTGGSSPAALEWARQNAGKLVAGILPDIQTGISQIITAGLSEGKTIYQIRDEIAHLHEEPDQTIFPEWRATRIARTEVIRAHAQGAKLGYQESGVVRGMRWLDGQTGACPKCRELHNKVVRLGETFYVDPKFGDGLPPRHPHCRCAVAPVTLDDVKYLPADHPLRDNRRNSIQELTDWQTVTQINGFMISGERRWHYIRRHFTGYEGKPPQIKDLKRAETMLEQILQGNYEGMKLRRGAIVYYREWSPKSYLVVPVVDGKVRSLYVREKRQVDKW</sequence>
<dbReference type="InterPro" id="IPR006528">
    <property type="entry name" value="Phage_head_morphogenesis_dom"/>
</dbReference>
<name>A0A0N8GQ42_9CHLR</name>
<accession>A0A0N8GQ42</accession>
<dbReference type="Proteomes" id="UP000050544">
    <property type="component" value="Unassembled WGS sequence"/>
</dbReference>
<dbReference type="NCBIfam" id="TIGR01641">
    <property type="entry name" value="phageSPP1_gp7"/>
    <property type="match status" value="1"/>
</dbReference>
<dbReference type="STRING" id="869279.SE15_11165"/>
<proteinExistence type="predicted"/>
<organism evidence="2 3">
    <name type="scientific">Thermanaerothrix daxensis</name>
    <dbReference type="NCBI Taxonomy" id="869279"/>
    <lineage>
        <taxon>Bacteria</taxon>
        <taxon>Bacillati</taxon>
        <taxon>Chloroflexota</taxon>
        <taxon>Anaerolineae</taxon>
        <taxon>Anaerolineales</taxon>
        <taxon>Anaerolineaceae</taxon>
        <taxon>Thermanaerothrix</taxon>
    </lineage>
</organism>
<dbReference type="Pfam" id="PF04233">
    <property type="entry name" value="Phage_Mu_F"/>
    <property type="match status" value="1"/>
</dbReference>
<reference evidence="2 3" key="1">
    <citation type="submission" date="2015-07" db="EMBL/GenBank/DDBJ databases">
        <title>Whole genome sequence of Thermanaerothrix daxensis DSM 23592.</title>
        <authorList>
            <person name="Hemp J."/>
            <person name="Ward L.M."/>
            <person name="Pace L.A."/>
            <person name="Fischer W.W."/>
        </authorList>
    </citation>
    <scope>NUCLEOTIDE SEQUENCE [LARGE SCALE GENOMIC DNA]</scope>
    <source>
        <strain evidence="2 3">GNS-1</strain>
    </source>
</reference>
<dbReference type="AlphaFoldDB" id="A0A0N8GQ42"/>
<dbReference type="RefSeq" id="WP_054522179.1">
    <property type="nucleotide sequence ID" value="NZ_LGKO01000005.1"/>
</dbReference>
<evidence type="ECO:0000259" key="1">
    <source>
        <dbReference type="Pfam" id="PF04233"/>
    </source>
</evidence>
<gene>
    <name evidence="2" type="ORF">SE15_11165</name>
</gene>
<keyword evidence="3" id="KW-1185">Reference proteome</keyword>
<comment type="caution">
    <text evidence="2">The sequence shown here is derived from an EMBL/GenBank/DDBJ whole genome shotgun (WGS) entry which is preliminary data.</text>
</comment>
<evidence type="ECO:0000313" key="3">
    <source>
        <dbReference type="Proteomes" id="UP000050544"/>
    </source>
</evidence>
<dbReference type="OrthoDB" id="286575at2"/>
<dbReference type="EMBL" id="LGKO01000005">
    <property type="protein sequence ID" value="KPL82650.1"/>
    <property type="molecule type" value="Genomic_DNA"/>
</dbReference>
<feature type="domain" description="Phage head morphogenesis" evidence="1">
    <location>
        <begin position="38"/>
        <end position="153"/>
    </location>
</feature>
<protein>
    <recommendedName>
        <fullName evidence="1">Phage head morphogenesis domain-containing protein</fullName>
    </recommendedName>
</protein>
<evidence type="ECO:0000313" key="2">
    <source>
        <dbReference type="EMBL" id="KPL82650.1"/>
    </source>
</evidence>